<dbReference type="EMBL" id="JAWDGP010005317">
    <property type="protein sequence ID" value="KAK3757867.1"/>
    <property type="molecule type" value="Genomic_DNA"/>
</dbReference>
<evidence type="ECO:0000313" key="3">
    <source>
        <dbReference type="Proteomes" id="UP001283361"/>
    </source>
</evidence>
<proteinExistence type="predicted"/>
<evidence type="ECO:0000313" key="2">
    <source>
        <dbReference type="EMBL" id="KAK3757867.1"/>
    </source>
</evidence>
<keyword evidence="3" id="KW-1185">Reference proteome</keyword>
<comment type="caution">
    <text evidence="2">The sequence shown here is derived from an EMBL/GenBank/DDBJ whole genome shotgun (WGS) entry which is preliminary data.</text>
</comment>
<protein>
    <submittedName>
        <fullName evidence="2">Uncharacterized protein</fullName>
    </submittedName>
</protein>
<sequence length="88" mass="10203">MQSASWLLSIPYHTHIKEGTPLSSSPDGKMVKTDRMTRADLLRMLKITIDDPEGKRQEETKRKSETRLRPVKEKNVSYEHVLKIEIVV</sequence>
<gene>
    <name evidence="2" type="ORF">RRG08_014423</name>
</gene>
<feature type="region of interest" description="Disordered" evidence="1">
    <location>
        <begin position="49"/>
        <end position="68"/>
    </location>
</feature>
<reference evidence="2" key="1">
    <citation type="journal article" date="2023" name="G3 (Bethesda)">
        <title>A reference genome for the long-term kleptoplast-retaining sea slug Elysia crispata morphotype clarki.</title>
        <authorList>
            <person name="Eastman K.E."/>
            <person name="Pendleton A.L."/>
            <person name="Shaikh M.A."/>
            <person name="Suttiyut T."/>
            <person name="Ogas R."/>
            <person name="Tomko P."/>
            <person name="Gavelis G."/>
            <person name="Widhalm J.R."/>
            <person name="Wisecaver J.H."/>
        </authorList>
    </citation>
    <scope>NUCLEOTIDE SEQUENCE</scope>
    <source>
        <strain evidence="2">ECLA1</strain>
    </source>
</reference>
<dbReference type="Proteomes" id="UP001283361">
    <property type="component" value="Unassembled WGS sequence"/>
</dbReference>
<evidence type="ECO:0000256" key="1">
    <source>
        <dbReference type="SAM" id="MobiDB-lite"/>
    </source>
</evidence>
<organism evidence="2 3">
    <name type="scientific">Elysia crispata</name>
    <name type="common">lettuce slug</name>
    <dbReference type="NCBI Taxonomy" id="231223"/>
    <lineage>
        <taxon>Eukaryota</taxon>
        <taxon>Metazoa</taxon>
        <taxon>Spiralia</taxon>
        <taxon>Lophotrochozoa</taxon>
        <taxon>Mollusca</taxon>
        <taxon>Gastropoda</taxon>
        <taxon>Heterobranchia</taxon>
        <taxon>Euthyneura</taxon>
        <taxon>Panpulmonata</taxon>
        <taxon>Sacoglossa</taxon>
        <taxon>Placobranchoidea</taxon>
        <taxon>Plakobranchidae</taxon>
        <taxon>Elysia</taxon>
    </lineage>
</organism>
<accession>A0AAE0YVL9</accession>
<dbReference type="AlphaFoldDB" id="A0AAE0YVL9"/>
<name>A0AAE0YVL9_9GAST</name>